<keyword evidence="3" id="KW-1003">Cell membrane</keyword>
<comment type="caution">
    <text evidence="11">The sequence shown here is derived from an EMBL/GenBank/DDBJ whole genome shotgun (WGS) entry which is preliminary data.</text>
</comment>
<evidence type="ECO:0000256" key="9">
    <source>
        <dbReference type="ARBA" id="ARBA00037998"/>
    </source>
</evidence>
<feature type="transmembrane region" description="Helical" evidence="10">
    <location>
        <begin position="142"/>
        <end position="164"/>
    </location>
</feature>
<dbReference type="EMBL" id="DVIQ01000110">
    <property type="protein sequence ID" value="HIS33036.1"/>
    <property type="molecule type" value="Genomic_DNA"/>
</dbReference>
<evidence type="ECO:0000256" key="8">
    <source>
        <dbReference type="ARBA" id="ARBA00023136"/>
    </source>
</evidence>
<keyword evidence="5 10" id="KW-0812">Transmembrane</keyword>
<dbReference type="GO" id="GO:0005886">
    <property type="term" value="C:plasma membrane"/>
    <property type="evidence" value="ECO:0007669"/>
    <property type="project" value="UniProtKB-SubCell"/>
</dbReference>
<evidence type="ECO:0000256" key="4">
    <source>
        <dbReference type="ARBA" id="ARBA00022519"/>
    </source>
</evidence>
<comment type="similarity">
    <text evidence="9">Belongs to the binding-protein-dependent transport system permease family. LivHM subfamily.</text>
</comment>
<dbReference type="InterPro" id="IPR052157">
    <property type="entry name" value="BCAA_transport_permease"/>
</dbReference>
<keyword evidence="7 10" id="KW-1133">Transmembrane helix</keyword>
<dbReference type="GO" id="GO:1903806">
    <property type="term" value="P:L-isoleucine import across plasma membrane"/>
    <property type="evidence" value="ECO:0007669"/>
    <property type="project" value="TreeGrafter"/>
</dbReference>
<evidence type="ECO:0000256" key="3">
    <source>
        <dbReference type="ARBA" id="ARBA00022475"/>
    </source>
</evidence>
<accession>A0A9D1EWQ4</accession>
<name>A0A9D1EWQ4_9FIRM</name>
<dbReference type="GO" id="GO:0015188">
    <property type="term" value="F:L-isoleucine transmembrane transporter activity"/>
    <property type="evidence" value="ECO:0007669"/>
    <property type="project" value="TreeGrafter"/>
</dbReference>
<dbReference type="CDD" id="cd06582">
    <property type="entry name" value="TM_PBP1_LivH_like"/>
    <property type="match status" value="1"/>
</dbReference>
<evidence type="ECO:0000256" key="1">
    <source>
        <dbReference type="ARBA" id="ARBA00004651"/>
    </source>
</evidence>
<evidence type="ECO:0000313" key="12">
    <source>
        <dbReference type="Proteomes" id="UP000823935"/>
    </source>
</evidence>
<evidence type="ECO:0000256" key="5">
    <source>
        <dbReference type="ARBA" id="ARBA00022692"/>
    </source>
</evidence>
<evidence type="ECO:0000256" key="6">
    <source>
        <dbReference type="ARBA" id="ARBA00022970"/>
    </source>
</evidence>
<feature type="transmembrane region" description="Helical" evidence="10">
    <location>
        <begin position="17"/>
        <end position="37"/>
    </location>
</feature>
<organism evidence="11 12">
    <name type="scientific">Candidatus Limivivens intestinipullorum</name>
    <dbReference type="NCBI Taxonomy" id="2840858"/>
    <lineage>
        <taxon>Bacteria</taxon>
        <taxon>Bacillati</taxon>
        <taxon>Bacillota</taxon>
        <taxon>Clostridia</taxon>
        <taxon>Lachnospirales</taxon>
        <taxon>Lachnospiraceae</taxon>
        <taxon>Lachnospiraceae incertae sedis</taxon>
        <taxon>Candidatus Limivivens</taxon>
    </lineage>
</organism>
<reference evidence="11" key="1">
    <citation type="submission" date="2020-10" db="EMBL/GenBank/DDBJ databases">
        <authorList>
            <person name="Gilroy R."/>
        </authorList>
    </citation>
    <scope>NUCLEOTIDE SEQUENCE</scope>
    <source>
        <strain evidence="11">CHK190-19873</strain>
    </source>
</reference>
<dbReference type="GO" id="GO:0042941">
    <property type="term" value="P:D-alanine transmembrane transport"/>
    <property type="evidence" value="ECO:0007669"/>
    <property type="project" value="TreeGrafter"/>
</dbReference>
<dbReference type="InterPro" id="IPR001851">
    <property type="entry name" value="ABC_transp_permease"/>
</dbReference>
<feature type="transmembrane region" description="Helical" evidence="10">
    <location>
        <begin position="271"/>
        <end position="290"/>
    </location>
</feature>
<evidence type="ECO:0000313" key="11">
    <source>
        <dbReference type="EMBL" id="HIS33036.1"/>
    </source>
</evidence>
<feature type="transmembrane region" description="Helical" evidence="10">
    <location>
        <begin position="100"/>
        <end position="122"/>
    </location>
</feature>
<dbReference type="AlphaFoldDB" id="A0A9D1EWQ4"/>
<feature type="transmembrane region" description="Helical" evidence="10">
    <location>
        <begin position="66"/>
        <end position="88"/>
    </location>
</feature>
<sequence length="297" mass="31286">MALSLFLQSLVNGLNQGAIYALIALGYTMVYGIIRMINFAHGDFIMVGSYTLFYTVPLMINAGMPAFLAVFAAIAVCVAVGVAVEVIAYRPVRNAGSMSALITALAMSVFLENLAMVLFGASPKSIATIFTLPTFQFLGATLQLKYLLTLGIGIAMMIALQLFVKKTRLGKAMRAVPQDKEASVLVGIHVNKIITITFAIGSGLAAVAALMYCATYPRATMDMGSMMGLKAFIAAVLGGIGIIPGAMLGGLVVGLIEIFVKVYIAPGWYEAITYGILIVVLLVKPAGILGKNVGEKV</sequence>
<dbReference type="GO" id="GO:0015192">
    <property type="term" value="F:L-phenylalanine transmembrane transporter activity"/>
    <property type="evidence" value="ECO:0007669"/>
    <property type="project" value="TreeGrafter"/>
</dbReference>
<gene>
    <name evidence="11" type="ORF">IAB44_16050</name>
</gene>
<evidence type="ECO:0000256" key="7">
    <source>
        <dbReference type="ARBA" id="ARBA00022989"/>
    </source>
</evidence>
<keyword evidence="2" id="KW-0813">Transport</keyword>
<dbReference type="PANTHER" id="PTHR11795:SF371">
    <property type="entry name" value="HIGH-AFFINITY BRANCHED-CHAIN AMINO ACID TRANSPORT SYSTEM PERMEASE PROTEIN LIVH"/>
    <property type="match status" value="1"/>
</dbReference>
<dbReference type="GO" id="GO:0005304">
    <property type="term" value="F:L-valine transmembrane transporter activity"/>
    <property type="evidence" value="ECO:0007669"/>
    <property type="project" value="TreeGrafter"/>
</dbReference>
<feature type="transmembrane region" description="Helical" evidence="10">
    <location>
        <begin position="193"/>
        <end position="212"/>
    </location>
</feature>
<feature type="transmembrane region" description="Helical" evidence="10">
    <location>
        <begin position="232"/>
        <end position="259"/>
    </location>
</feature>
<comment type="subcellular location">
    <subcellularLocation>
        <location evidence="1">Cell membrane</location>
        <topology evidence="1">Multi-pass membrane protein</topology>
    </subcellularLocation>
</comment>
<evidence type="ECO:0000256" key="10">
    <source>
        <dbReference type="SAM" id="Phobius"/>
    </source>
</evidence>
<keyword evidence="6" id="KW-0029">Amino-acid transport</keyword>
<keyword evidence="8 10" id="KW-0472">Membrane</keyword>
<keyword evidence="4" id="KW-0997">Cell inner membrane</keyword>
<feature type="transmembrane region" description="Helical" evidence="10">
    <location>
        <begin position="44"/>
        <end position="60"/>
    </location>
</feature>
<proteinExistence type="inferred from homology"/>
<evidence type="ECO:0000256" key="2">
    <source>
        <dbReference type="ARBA" id="ARBA00022448"/>
    </source>
</evidence>
<dbReference type="GO" id="GO:0015808">
    <property type="term" value="P:L-alanine transport"/>
    <property type="evidence" value="ECO:0007669"/>
    <property type="project" value="TreeGrafter"/>
</dbReference>
<dbReference type="Pfam" id="PF02653">
    <property type="entry name" value="BPD_transp_2"/>
    <property type="match status" value="1"/>
</dbReference>
<dbReference type="Proteomes" id="UP000823935">
    <property type="component" value="Unassembled WGS sequence"/>
</dbReference>
<dbReference type="GO" id="GO:0015190">
    <property type="term" value="F:L-leucine transmembrane transporter activity"/>
    <property type="evidence" value="ECO:0007669"/>
    <property type="project" value="TreeGrafter"/>
</dbReference>
<dbReference type="PANTHER" id="PTHR11795">
    <property type="entry name" value="BRANCHED-CHAIN AMINO ACID TRANSPORT SYSTEM PERMEASE PROTEIN LIVH"/>
    <property type="match status" value="1"/>
</dbReference>
<reference evidence="11" key="2">
    <citation type="journal article" date="2021" name="PeerJ">
        <title>Extensive microbial diversity within the chicken gut microbiome revealed by metagenomics and culture.</title>
        <authorList>
            <person name="Gilroy R."/>
            <person name="Ravi A."/>
            <person name="Getino M."/>
            <person name="Pursley I."/>
            <person name="Horton D.L."/>
            <person name="Alikhan N.F."/>
            <person name="Baker D."/>
            <person name="Gharbi K."/>
            <person name="Hall N."/>
            <person name="Watson M."/>
            <person name="Adriaenssens E.M."/>
            <person name="Foster-Nyarko E."/>
            <person name="Jarju S."/>
            <person name="Secka A."/>
            <person name="Antonio M."/>
            <person name="Oren A."/>
            <person name="Chaudhuri R.R."/>
            <person name="La Ragione R."/>
            <person name="Hildebrand F."/>
            <person name="Pallen M.J."/>
        </authorList>
    </citation>
    <scope>NUCLEOTIDE SEQUENCE</scope>
    <source>
        <strain evidence="11">CHK190-19873</strain>
    </source>
</reference>
<protein>
    <submittedName>
        <fullName evidence="11">Branched-chain amino acid ABC transporter permease</fullName>
    </submittedName>
</protein>